<dbReference type="EMBL" id="CAOF01000085">
    <property type="protein sequence ID" value="CCO46367.1"/>
    <property type="molecule type" value="Genomic_DNA"/>
</dbReference>
<accession>A0AAV2VNZ4</accession>
<reference evidence="2 3" key="1">
    <citation type="journal article" date="2013" name="ISME J.">
        <title>Comparative genomics of pathogenic lineages of Vibrio nigripulchritudo identifies virulence-associated traits.</title>
        <authorList>
            <person name="Goudenege D."/>
            <person name="Labreuche Y."/>
            <person name="Krin E."/>
            <person name="Ansquer D."/>
            <person name="Mangenot S."/>
            <person name="Calteau A."/>
            <person name="Medigue C."/>
            <person name="Mazel D."/>
            <person name="Polz M.F."/>
            <person name="Le Roux F."/>
        </authorList>
    </citation>
    <scope>NUCLEOTIDE SEQUENCE [LARGE SCALE GENOMIC DNA]</scope>
    <source>
        <strain evidence="2 3">SOn1</strain>
    </source>
</reference>
<dbReference type="Pfam" id="PF11747">
    <property type="entry name" value="RebB"/>
    <property type="match status" value="1"/>
</dbReference>
<organism evidence="2 3">
    <name type="scientific">Vibrio nigripulchritudo SOn1</name>
    <dbReference type="NCBI Taxonomy" id="1238450"/>
    <lineage>
        <taxon>Bacteria</taxon>
        <taxon>Pseudomonadati</taxon>
        <taxon>Pseudomonadota</taxon>
        <taxon>Gammaproteobacteria</taxon>
        <taxon>Vibrionales</taxon>
        <taxon>Vibrionaceae</taxon>
        <taxon>Vibrio</taxon>
    </lineage>
</organism>
<proteinExistence type="predicted"/>
<evidence type="ECO:0000256" key="1">
    <source>
        <dbReference type="SAM" id="MobiDB-lite"/>
    </source>
</evidence>
<dbReference type="AlphaFoldDB" id="A0AAV2VNZ4"/>
<feature type="region of interest" description="Disordered" evidence="1">
    <location>
        <begin position="85"/>
        <end position="134"/>
    </location>
</feature>
<evidence type="ECO:0008006" key="4">
    <source>
        <dbReference type="Google" id="ProtNLM"/>
    </source>
</evidence>
<name>A0AAV2VNZ4_9VIBR</name>
<comment type="caution">
    <text evidence="2">The sequence shown here is derived from an EMBL/GenBank/DDBJ whole genome shotgun (WGS) entry which is preliminary data.</text>
</comment>
<evidence type="ECO:0000313" key="3">
    <source>
        <dbReference type="Proteomes" id="UP000018211"/>
    </source>
</evidence>
<dbReference type="RefSeq" id="WP_022611524.1">
    <property type="nucleotide sequence ID" value="NZ_LK391965.1"/>
</dbReference>
<dbReference type="Proteomes" id="UP000018211">
    <property type="component" value="Unassembled WGS sequence"/>
</dbReference>
<gene>
    <name evidence="2" type="ORF">VIBNISOn1_1750041</name>
</gene>
<evidence type="ECO:0000313" key="2">
    <source>
        <dbReference type="EMBL" id="CCO46367.1"/>
    </source>
</evidence>
<sequence>MEEQDTRFENEFEHELSSQTIDEFNTLQAFSVQPTSLLETTLADTLGLSMHNAVTSQQQSQMTTAASVTNACARLLQTQVRPAPVVQDSAPNPAPQLAANPQPMSGSRALKMGHDEEPEIATEPVEPAEKKKGKFSLLGFLKKDKGDSGE</sequence>
<protein>
    <recommendedName>
        <fullName evidence="4">Killing trait</fullName>
    </recommendedName>
</protein>
<dbReference type="InterPro" id="IPR021070">
    <property type="entry name" value="Killing_trait_RebB"/>
</dbReference>